<dbReference type="Gene3D" id="3.40.720.10">
    <property type="entry name" value="Alkaline Phosphatase, subunit A"/>
    <property type="match status" value="1"/>
</dbReference>
<feature type="domain" description="Sulfatase N-terminal" evidence="1">
    <location>
        <begin position="2"/>
        <end position="63"/>
    </location>
</feature>
<name>J9GF69_9ZZZZ</name>
<comment type="caution">
    <text evidence="2">The sequence shown here is derived from an EMBL/GenBank/DDBJ whole genome shotgun (WGS) entry which is preliminary data.</text>
</comment>
<dbReference type="GO" id="GO:0005886">
    <property type="term" value="C:plasma membrane"/>
    <property type="evidence" value="ECO:0007669"/>
    <property type="project" value="UniProtKB-SubCell"/>
</dbReference>
<dbReference type="InterPro" id="IPR000917">
    <property type="entry name" value="Sulfatase_N"/>
</dbReference>
<organism evidence="2">
    <name type="scientific">gut metagenome</name>
    <dbReference type="NCBI Taxonomy" id="749906"/>
    <lineage>
        <taxon>unclassified sequences</taxon>
        <taxon>metagenomes</taxon>
        <taxon>organismal metagenomes</taxon>
    </lineage>
</organism>
<dbReference type="AlphaFoldDB" id="J9GF69"/>
<evidence type="ECO:0000259" key="1">
    <source>
        <dbReference type="Pfam" id="PF00884"/>
    </source>
</evidence>
<dbReference type="GO" id="GO:0016787">
    <property type="term" value="F:hydrolase activity"/>
    <property type="evidence" value="ECO:0007669"/>
    <property type="project" value="UniProtKB-KW"/>
</dbReference>
<dbReference type="GO" id="GO:0009244">
    <property type="term" value="P:lipopolysaccharide core region biosynthetic process"/>
    <property type="evidence" value="ECO:0007669"/>
    <property type="project" value="TreeGrafter"/>
</dbReference>
<gene>
    <name evidence="2" type="ORF">EVA_13892</name>
</gene>
<accession>J9GF69</accession>
<protein>
    <submittedName>
        <fullName evidence="2">Membrane-associated, metal-dependent hydrolase</fullName>
    </submittedName>
</protein>
<reference evidence="2" key="1">
    <citation type="journal article" date="2012" name="PLoS ONE">
        <title>Gene sets for utilization of primary and secondary nutrition supplies in the distal gut of endangered iberian lynx.</title>
        <authorList>
            <person name="Alcaide M."/>
            <person name="Messina E."/>
            <person name="Richter M."/>
            <person name="Bargiela R."/>
            <person name="Peplies J."/>
            <person name="Huws S.A."/>
            <person name="Newbold C.J."/>
            <person name="Golyshin P.N."/>
            <person name="Simon M.A."/>
            <person name="Lopez G."/>
            <person name="Yakimov M.M."/>
            <person name="Ferrer M."/>
        </authorList>
    </citation>
    <scope>NUCLEOTIDE SEQUENCE</scope>
</reference>
<evidence type="ECO:0000313" key="2">
    <source>
        <dbReference type="EMBL" id="EJW98004.1"/>
    </source>
</evidence>
<keyword evidence="2" id="KW-0378">Hydrolase</keyword>
<dbReference type="PANTHER" id="PTHR30443">
    <property type="entry name" value="INNER MEMBRANE PROTEIN"/>
    <property type="match status" value="1"/>
</dbReference>
<dbReference type="GO" id="GO:0016776">
    <property type="term" value="F:phosphotransferase activity, phosphate group as acceptor"/>
    <property type="evidence" value="ECO:0007669"/>
    <property type="project" value="TreeGrafter"/>
</dbReference>
<sequence length="77" mass="8514">MAGSHGPSYYKDSPSEVKAFFPECRSADLGQCTKEEIRNAYDNSVRETDRVLAESIRVLREAEAAKGFATGLVWVSD</sequence>
<feature type="non-terminal residue" evidence="2">
    <location>
        <position position="77"/>
    </location>
</feature>
<dbReference type="InterPro" id="IPR040423">
    <property type="entry name" value="PEA_transferase"/>
</dbReference>
<dbReference type="Pfam" id="PF00884">
    <property type="entry name" value="Sulfatase"/>
    <property type="match status" value="1"/>
</dbReference>
<dbReference type="InterPro" id="IPR017850">
    <property type="entry name" value="Alkaline_phosphatase_core_sf"/>
</dbReference>
<dbReference type="PANTHER" id="PTHR30443:SF0">
    <property type="entry name" value="PHOSPHOETHANOLAMINE TRANSFERASE EPTA"/>
    <property type="match status" value="1"/>
</dbReference>
<dbReference type="EMBL" id="AMCI01004478">
    <property type="protein sequence ID" value="EJW98004.1"/>
    <property type="molecule type" value="Genomic_DNA"/>
</dbReference>
<proteinExistence type="predicted"/>